<dbReference type="PROSITE" id="PS00101">
    <property type="entry name" value="HEXAPEP_TRANSFERASES"/>
    <property type="match status" value="1"/>
</dbReference>
<comment type="similarity">
    <text evidence="1">Belongs to the transferase hexapeptide repeat family.</text>
</comment>
<dbReference type="Gene3D" id="2.160.10.10">
    <property type="entry name" value="Hexapeptide repeat proteins"/>
    <property type="match status" value="1"/>
</dbReference>
<dbReference type="CDD" id="cd03349">
    <property type="entry name" value="LbH_XAT"/>
    <property type="match status" value="1"/>
</dbReference>
<reference evidence="5" key="1">
    <citation type="submission" date="2019-05" db="EMBL/GenBank/DDBJ databases">
        <authorList>
            <person name="Lianzixin W."/>
        </authorList>
    </citation>
    <scope>NUCLEOTIDE SEQUENCE</scope>
    <source>
        <strain evidence="5">EC11</strain>
    </source>
</reference>
<dbReference type="EMBL" id="VEVQ02000006">
    <property type="protein sequence ID" value="NHN26164.1"/>
    <property type="molecule type" value="Genomic_DNA"/>
</dbReference>
<dbReference type="Proteomes" id="UP000817854">
    <property type="component" value="Unassembled WGS sequence"/>
</dbReference>
<dbReference type="SUPFAM" id="SSF51161">
    <property type="entry name" value="Trimeric LpxA-like enzymes"/>
    <property type="match status" value="1"/>
</dbReference>
<keyword evidence="4" id="KW-0012">Acyltransferase</keyword>
<organism evidence="5 6">
    <name type="scientific">Flavobacterium jejuense</name>
    <dbReference type="NCBI Taxonomy" id="1544455"/>
    <lineage>
        <taxon>Bacteria</taxon>
        <taxon>Pseudomonadati</taxon>
        <taxon>Bacteroidota</taxon>
        <taxon>Flavobacteriia</taxon>
        <taxon>Flavobacteriales</taxon>
        <taxon>Flavobacteriaceae</taxon>
        <taxon>Flavobacterium</taxon>
    </lineage>
</organism>
<proteinExistence type="inferred from homology"/>
<reference evidence="5" key="2">
    <citation type="submission" date="2020-02" db="EMBL/GenBank/DDBJ databases">
        <title>Flavobacterium profundi sp. nov., isolated from a deep-sea seamount.</title>
        <authorList>
            <person name="Zhang D.-C."/>
        </authorList>
    </citation>
    <scope>NUCLEOTIDE SEQUENCE</scope>
    <source>
        <strain evidence="5">EC11</strain>
    </source>
</reference>
<comment type="caution">
    <text evidence="5">The sequence shown here is derived from an EMBL/GenBank/DDBJ whole genome shotgun (WGS) entry which is preliminary data.</text>
</comment>
<dbReference type="InterPro" id="IPR018357">
    <property type="entry name" value="Hexapep_transf_CS"/>
</dbReference>
<dbReference type="InterPro" id="IPR050179">
    <property type="entry name" value="Trans_hexapeptide_repeat"/>
</dbReference>
<name>A0ABX0ITL5_9FLAO</name>
<sequence>MGSHKRNMKKLKKILKLLLGIKKEEKNKIPFFLSERKEFEKYSIGVGTYGVPKVLDWKDNTNLIIGNYCSIASNVTILLGGEHQSEWITTYPFKTISSFDISIDYKEHKSKGNVSIGNDVWIGTNATILSGVTVGNGAIIGAGSVVTKDVPDYAIVGGNPAKIIRFRFEKEVIDKLLAIAWWNWDTQKINTNLEILCSGNIDQLLTITENEI</sequence>
<evidence type="ECO:0000256" key="1">
    <source>
        <dbReference type="ARBA" id="ARBA00007274"/>
    </source>
</evidence>
<evidence type="ECO:0000256" key="3">
    <source>
        <dbReference type="ARBA" id="ARBA00022737"/>
    </source>
</evidence>
<gene>
    <name evidence="5" type="ORF">FIA58_010795</name>
</gene>
<evidence type="ECO:0000313" key="5">
    <source>
        <dbReference type="EMBL" id="NHN26164.1"/>
    </source>
</evidence>
<evidence type="ECO:0000256" key="4">
    <source>
        <dbReference type="ARBA" id="ARBA00023315"/>
    </source>
</evidence>
<dbReference type="PANTHER" id="PTHR43300:SF11">
    <property type="entry name" value="ACETYLTRANSFERASE RV3034C-RELATED"/>
    <property type="match status" value="1"/>
</dbReference>
<keyword evidence="2" id="KW-0808">Transferase</keyword>
<dbReference type="InterPro" id="IPR011004">
    <property type="entry name" value="Trimer_LpxA-like_sf"/>
</dbReference>
<keyword evidence="3" id="KW-0677">Repeat</keyword>
<dbReference type="InterPro" id="IPR001451">
    <property type="entry name" value="Hexapep"/>
</dbReference>
<accession>A0ABX0ITL5</accession>
<evidence type="ECO:0000256" key="2">
    <source>
        <dbReference type="ARBA" id="ARBA00022679"/>
    </source>
</evidence>
<keyword evidence="6" id="KW-1185">Reference proteome</keyword>
<evidence type="ECO:0000313" key="6">
    <source>
        <dbReference type="Proteomes" id="UP000817854"/>
    </source>
</evidence>
<protein>
    <submittedName>
        <fullName evidence="5">CatB-related O-acetyltransferase</fullName>
    </submittedName>
</protein>
<dbReference type="Pfam" id="PF00132">
    <property type="entry name" value="Hexapep"/>
    <property type="match status" value="1"/>
</dbReference>
<dbReference type="PANTHER" id="PTHR43300">
    <property type="entry name" value="ACETYLTRANSFERASE"/>
    <property type="match status" value="1"/>
</dbReference>